<dbReference type="EMBL" id="WJBH02000005">
    <property type="protein sequence ID" value="KAI9557891.1"/>
    <property type="molecule type" value="Genomic_DNA"/>
</dbReference>
<dbReference type="AlphaFoldDB" id="A0AAD5L891"/>
<proteinExistence type="predicted"/>
<reference evidence="1 2" key="1">
    <citation type="submission" date="2022-05" db="EMBL/GenBank/DDBJ databases">
        <title>A multi-omics perspective on studying reproductive biology in Daphnia sinensis.</title>
        <authorList>
            <person name="Jia J."/>
        </authorList>
    </citation>
    <scope>NUCLEOTIDE SEQUENCE [LARGE SCALE GENOMIC DNA]</scope>
    <source>
        <strain evidence="1 2">WSL</strain>
    </source>
</reference>
<evidence type="ECO:0000313" key="2">
    <source>
        <dbReference type="Proteomes" id="UP000820818"/>
    </source>
</evidence>
<gene>
    <name evidence="1" type="ORF">GHT06_014643</name>
</gene>
<protein>
    <submittedName>
        <fullName evidence="1">Uncharacterized protein</fullName>
    </submittedName>
</protein>
<dbReference type="Proteomes" id="UP000820818">
    <property type="component" value="Linkage Group LG5"/>
</dbReference>
<keyword evidence="2" id="KW-1185">Reference proteome</keyword>
<name>A0AAD5L891_9CRUS</name>
<accession>A0AAD5L891</accession>
<evidence type="ECO:0000313" key="1">
    <source>
        <dbReference type="EMBL" id="KAI9557891.1"/>
    </source>
</evidence>
<comment type="caution">
    <text evidence="1">The sequence shown here is derived from an EMBL/GenBank/DDBJ whole genome shotgun (WGS) entry which is preliminary data.</text>
</comment>
<organism evidence="1 2">
    <name type="scientific">Daphnia sinensis</name>
    <dbReference type="NCBI Taxonomy" id="1820382"/>
    <lineage>
        <taxon>Eukaryota</taxon>
        <taxon>Metazoa</taxon>
        <taxon>Ecdysozoa</taxon>
        <taxon>Arthropoda</taxon>
        <taxon>Crustacea</taxon>
        <taxon>Branchiopoda</taxon>
        <taxon>Diplostraca</taxon>
        <taxon>Cladocera</taxon>
        <taxon>Anomopoda</taxon>
        <taxon>Daphniidae</taxon>
        <taxon>Daphnia</taxon>
        <taxon>Daphnia similis group</taxon>
    </lineage>
</organism>
<sequence>MCSSINTERRFLPEERSMAFARVGSKRRLSATFDAILQQPIDEERRHEIRQRNNRALNARVEQTRKVQYEANKALQEA</sequence>